<keyword evidence="8" id="KW-0626">Porin</keyword>
<dbReference type="Gene3D" id="2.40.160.10">
    <property type="entry name" value="Porin"/>
    <property type="match status" value="1"/>
</dbReference>
<feature type="domain" description="Porin" evidence="12">
    <location>
        <begin position="128"/>
        <end position="470"/>
    </location>
</feature>
<dbReference type="Pfam" id="PF13609">
    <property type="entry name" value="Porin_4"/>
    <property type="match status" value="1"/>
</dbReference>
<gene>
    <name evidence="13" type="ORF">FOB72_19415</name>
</gene>
<keyword evidence="3" id="KW-0813">Transport</keyword>
<evidence type="ECO:0000256" key="3">
    <source>
        <dbReference type="ARBA" id="ARBA00022448"/>
    </source>
</evidence>
<evidence type="ECO:0000313" key="14">
    <source>
        <dbReference type="Proteomes" id="UP000322822"/>
    </source>
</evidence>
<dbReference type="EMBL" id="CP044067">
    <property type="protein sequence ID" value="QET04314.1"/>
    <property type="molecule type" value="Genomic_DNA"/>
</dbReference>
<protein>
    <submittedName>
        <fullName evidence="13">Porin</fullName>
    </submittedName>
</protein>
<dbReference type="PANTHER" id="PTHR34501:SF9">
    <property type="entry name" value="MAJOR OUTER MEMBRANE PROTEIN P.IA"/>
    <property type="match status" value="1"/>
</dbReference>
<dbReference type="CDD" id="cd00342">
    <property type="entry name" value="gram_neg_porins"/>
    <property type="match status" value="1"/>
</dbReference>
<keyword evidence="4" id="KW-1134">Transmembrane beta strand</keyword>
<evidence type="ECO:0000256" key="5">
    <source>
        <dbReference type="ARBA" id="ARBA00022692"/>
    </source>
</evidence>
<evidence type="ECO:0000256" key="11">
    <source>
        <dbReference type="SAM" id="Phobius"/>
    </source>
</evidence>
<dbReference type="GO" id="GO:0015288">
    <property type="term" value="F:porin activity"/>
    <property type="evidence" value="ECO:0007669"/>
    <property type="project" value="UniProtKB-KW"/>
</dbReference>
<organism evidence="13 14">
    <name type="scientific">Cupriavidus pauculus</name>
    <dbReference type="NCBI Taxonomy" id="82633"/>
    <lineage>
        <taxon>Bacteria</taxon>
        <taxon>Pseudomonadati</taxon>
        <taxon>Pseudomonadota</taxon>
        <taxon>Betaproteobacteria</taxon>
        <taxon>Burkholderiales</taxon>
        <taxon>Burkholderiaceae</taxon>
        <taxon>Cupriavidus</taxon>
    </lineage>
</organism>
<accession>A0A5P2H9N9</accession>
<reference evidence="13 14" key="1">
    <citation type="submission" date="2019-09" db="EMBL/GenBank/DDBJ databases">
        <title>FDA dAtabase for Regulatory Grade micrObial Sequences (FDA-ARGOS): Supporting development and validation of Infectious Disease Dx tests.</title>
        <authorList>
            <person name="Sciortino C."/>
            <person name="Tallon L."/>
            <person name="Sadzewicz L."/>
            <person name="Vavikolanu K."/>
            <person name="Mehta A."/>
            <person name="Aluvathingal J."/>
            <person name="Nadendla S."/>
            <person name="Nandy P."/>
            <person name="Geyer C."/>
            <person name="Yan Y."/>
            <person name="Sichtig H."/>
        </authorList>
    </citation>
    <scope>NUCLEOTIDE SEQUENCE [LARGE SCALE GENOMIC DNA]</scope>
    <source>
        <strain evidence="13 14">FDAARGOS_664</strain>
    </source>
</reference>
<evidence type="ECO:0000256" key="2">
    <source>
        <dbReference type="ARBA" id="ARBA00011233"/>
    </source>
</evidence>
<proteinExistence type="predicted"/>
<comment type="subunit">
    <text evidence="2">Homotrimer.</text>
</comment>
<keyword evidence="7" id="KW-0406">Ion transport</keyword>
<keyword evidence="6" id="KW-0732">Signal</keyword>
<dbReference type="PANTHER" id="PTHR34501">
    <property type="entry name" value="PROTEIN YDDL-RELATED"/>
    <property type="match status" value="1"/>
</dbReference>
<dbReference type="InterPro" id="IPR023614">
    <property type="entry name" value="Porin_dom_sf"/>
</dbReference>
<evidence type="ECO:0000256" key="8">
    <source>
        <dbReference type="ARBA" id="ARBA00023114"/>
    </source>
</evidence>
<dbReference type="AlphaFoldDB" id="A0A5P2H9N9"/>
<evidence type="ECO:0000256" key="7">
    <source>
        <dbReference type="ARBA" id="ARBA00023065"/>
    </source>
</evidence>
<evidence type="ECO:0000256" key="1">
    <source>
        <dbReference type="ARBA" id="ARBA00004571"/>
    </source>
</evidence>
<keyword evidence="5 11" id="KW-0812">Transmembrane</keyword>
<dbReference type="Proteomes" id="UP000322822">
    <property type="component" value="Chromosome 2"/>
</dbReference>
<evidence type="ECO:0000256" key="10">
    <source>
        <dbReference type="ARBA" id="ARBA00023237"/>
    </source>
</evidence>
<keyword evidence="11" id="KW-1133">Transmembrane helix</keyword>
<dbReference type="InterPro" id="IPR050298">
    <property type="entry name" value="Gram-neg_bact_OMP"/>
</dbReference>
<dbReference type="GO" id="GO:0009279">
    <property type="term" value="C:cell outer membrane"/>
    <property type="evidence" value="ECO:0007669"/>
    <property type="project" value="UniProtKB-SubCell"/>
</dbReference>
<evidence type="ECO:0000256" key="4">
    <source>
        <dbReference type="ARBA" id="ARBA00022452"/>
    </source>
</evidence>
<keyword evidence="9 11" id="KW-0472">Membrane</keyword>
<sequence>MPIDRHSSSVRPNLRCTRSDALAAESPARLCRREESRSVMMRGAATGAGAAAVLLADLAVFADFVALMGYSSEWLSLSTILTPLSPPRHMANPKLQPYSLRCPSCGLHSKPIYKEETMKKVSTLGIVLTMAGAAQAQSLIPQSSVQLYGLIDTAIAFQTNQIAATNAAGRATRSGSAVGIVPGFFNGSRWGLLGSEDLGGGTTAVFRLEAGFSPDTGVSLQGGRLFGRQAWVGLNADYGQITFGRQYSVPFDILLPFDTIGWGNTGASDVWVQLLEGSRMDNSLKYQQNVGPLKIEAAYTFGEFAGGASAGSIYSAGLNYTSGPLVLGAVGQQARDPNRNKQTNAGVGAAYAIGPVTLHGYYLYTRRDGAFAPSTSQDFLPTYGTNAQYYANPGMTGTGSSTAPRTDHVFQFGTTYQATQAWVLKAAVIYDAARDVNPAGQSGNKLSAFLIGDYFFSKRTDTYLATAYNRVGSALSGAYAGRNDSIGVFLGMRHRF</sequence>
<dbReference type="GO" id="GO:0046930">
    <property type="term" value="C:pore complex"/>
    <property type="evidence" value="ECO:0007669"/>
    <property type="project" value="UniProtKB-KW"/>
</dbReference>
<evidence type="ECO:0000256" key="6">
    <source>
        <dbReference type="ARBA" id="ARBA00022729"/>
    </source>
</evidence>
<feature type="transmembrane region" description="Helical" evidence="11">
    <location>
        <begin position="43"/>
        <end position="70"/>
    </location>
</feature>
<evidence type="ECO:0000259" key="12">
    <source>
        <dbReference type="Pfam" id="PF13609"/>
    </source>
</evidence>
<dbReference type="OrthoDB" id="8982743at2"/>
<evidence type="ECO:0000313" key="13">
    <source>
        <dbReference type="EMBL" id="QET04314.1"/>
    </source>
</evidence>
<comment type="subcellular location">
    <subcellularLocation>
        <location evidence="1">Cell outer membrane</location>
        <topology evidence="1">Multi-pass membrane protein</topology>
    </subcellularLocation>
</comment>
<keyword evidence="10" id="KW-0998">Cell outer membrane</keyword>
<dbReference type="GO" id="GO:0006811">
    <property type="term" value="P:monoatomic ion transport"/>
    <property type="evidence" value="ECO:0007669"/>
    <property type="project" value="UniProtKB-KW"/>
</dbReference>
<name>A0A5P2H9N9_9BURK</name>
<evidence type="ECO:0000256" key="9">
    <source>
        <dbReference type="ARBA" id="ARBA00023136"/>
    </source>
</evidence>
<dbReference type="SUPFAM" id="SSF56935">
    <property type="entry name" value="Porins"/>
    <property type="match status" value="1"/>
</dbReference>
<dbReference type="InterPro" id="IPR033900">
    <property type="entry name" value="Gram_neg_porin_domain"/>
</dbReference>